<sequence>MLPFAAECLSKGWVMGGAASRTLVVMLAVACALSLGVAVSLFALAPRGEQGEPPVPPVPATSESPTPEDTAEETATEEATATGNPSPSATTSEDRDLDAGSQPPAPEATDTSTGEAVLQPAGSVGPDPFTESTATEDTTSATDFALVAAACVSALGGACSGVAAIMVARRRPPSDE</sequence>
<reference evidence="3" key="1">
    <citation type="submission" date="2021-09" db="EMBL/GenBank/DDBJ databases">
        <title>Complete genome sequence and metabolic characterization of Streptomyces tanashiensis DSM 731 the producer of antibacterial Kalafungin and diverse secondary metabolites.</title>
        <authorList>
            <person name="Abbasi M.N."/>
            <person name="Anwar M.N."/>
            <person name="Alam K."/>
            <person name="Shoaib M."/>
            <person name="Lin Z."/>
            <person name="Hayat M."/>
            <person name="Ali M.I."/>
            <person name="Malik H.M.T."/>
            <person name="Ahmed I."/>
            <person name="Li A."/>
            <person name="Hailong Wang H."/>
            <person name="Zhang Y."/>
        </authorList>
    </citation>
    <scope>NUCLEOTIDE SEQUENCE</scope>
    <source>
        <strain evidence="3">Kala</strain>
    </source>
</reference>
<evidence type="ECO:0000256" key="2">
    <source>
        <dbReference type="SAM" id="Phobius"/>
    </source>
</evidence>
<name>A0ABY6QWA0_9ACTN</name>
<keyword evidence="2" id="KW-0812">Transmembrane</keyword>
<keyword evidence="2" id="KW-0472">Membrane</keyword>
<organism evidence="3 4">
    <name type="scientific">Streptomyces tanashiensis</name>
    <dbReference type="NCBI Taxonomy" id="67367"/>
    <lineage>
        <taxon>Bacteria</taxon>
        <taxon>Bacillati</taxon>
        <taxon>Actinomycetota</taxon>
        <taxon>Actinomycetes</taxon>
        <taxon>Kitasatosporales</taxon>
        <taxon>Streptomycetaceae</taxon>
        <taxon>Streptomyces</taxon>
    </lineage>
</organism>
<evidence type="ECO:0000313" key="3">
    <source>
        <dbReference type="EMBL" id="UZX21505.1"/>
    </source>
</evidence>
<feature type="transmembrane region" description="Helical" evidence="2">
    <location>
        <begin position="144"/>
        <end position="168"/>
    </location>
</feature>
<dbReference type="RefSeq" id="WP_190107088.1">
    <property type="nucleotide sequence ID" value="NZ_BMUH01000021.1"/>
</dbReference>
<dbReference type="Proteomes" id="UP001164506">
    <property type="component" value="Chromosome"/>
</dbReference>
<feature type="transmembrane region" description="Helical" evidence="2">
    <location>
        <begin position="23"/>
        <end position="45"/>
    </location>
</feature>
<feature type="region of interest" description="Disordered" evidence="1">
    <location>
        <begin position="48"/>
        <end position="137"/>
    </location>
</feature>
<proteinExistence type="predicted"/>
<accession>A0ABY6QWA0</accession>
<evidence type="ECO:0000313" key="4">
    <source>
        <dbReference type="Proteomes" id="UP001164506"/>
    </source>
</evidence>
<protein>
    <submittedName>
        <fullName evidence="3">Uncharacterized protein</fullName>
    </submittedName>
</protein>
<dbReference type="GeneID" id="95600294"/>
<keyword evidence="2" id="KW-1133">Transmembrane helix</keyword>
<gene>
    <name evidence="3" type="ORF">LDH80_12620</name>
</gene>
<evidence type="ECO:0000256" key="1">
    <source>
        <dbReference type="SAM" id="MobiDB-lite"/>
    </source>
</evidence>
<dbReference type="EMBL" id="CP084204">
    <property type="protein sequence ID" value="UZX21505.1"/>
    <property type="molecule type" value="Genomic_DNA"/>
</dbReference>
<keyword evidence="4" id="KW-1185">Reference proteome</keyword>